<dbReference type="AlphaFoldDB" id="A0A3P7N8K7"/>
<feature type="non-terminal residue" evidence="1">
    <location>
        <position position="1"/>
    </location>
</feature>
<protein>
    <submittedName>
        <fullName evidence="1">Uncharacterized protein</fullName>
    </submittedName>
</protein>
<keyword evidence="2" id="KW-1185">Reference proteome</keyword>
<dbReference type="Proteomes" id="UP000271087">
    <property type="component" value="Unassembled WGS sequence"/>
</dbReference>
<evidence type="ECO:0000313" key="2">
    <source>
        <dbReference type="Proteomes" id="UP000271087"/>
    </source>
</evidence>
<proteinExistence type="predicted"/>
<dbReference type="EMBL" id="UYRW01015839">
    <property type="protein sequence ID" value="VDN02506.1"/>
    <property type="molecule type" value="Genomic_DNA"/>
</dbReference>
<accession>A0A3P7N8K7</accession>
<evidence type="ECO:0000313" key="1">
    <source>
        <dbReference type="EMBL" id="VDN02506.1"/>
    </source>
</evidence>
<gene>
    <name evidence="1" type="ORF">NOO_LOCUS13497</name>
</gene>
<sequence length="25" mass="2913">LSYLSILIPSSSQHLTLFDVCYEFH</sequence>
<organism evidence="1 2">
    <name type="scientific">Onchocerca ochengi</name>
    <name type="common">Filarial nematode worm</name>
    <dbReference type="NCBI Taxonomy" id="42157"/>
    <lineage>
        <taxon>Eukaryota</taxon>
        <taxon>Metazoa</taxon>
        <taxon>Ecdysozoa</taxon>
        <taxon>Nematoda</taxon>
        <taxon>Chromadorea</taxon>
        <taxon>Rhabditida</taxon>
        <taxon>Spirurina</taxon>
        <taxon>Spiruromorpha</taxon>
        <taxon>Filarioidea</taxon>
        <taxon>Onchocercidae</taxon>
        <taxon>Onchocerca</taxon>
    </lineage>
</organism>
<name>A0A3P7N8K7_ONCOC</name>
<reference evidence="1 2" key="1">
    <citation type="submission" date="2018-08" db="EMBL/GenBank/DDBJ databases">
        <authorList>
            <person name="Laetsch R D."/>
            <person name="Stevens L."/>
            <person name="Kumar S."/>
            <person name="Blaxter L. M."/>
        </authorList>
    </citation>
    <scope>NUCLEOTIDE SEQUENCE [LARGE SCALE GENOMIC DNA]</scope>
</reference>